<evidence type="ECO:0000259" key="1">
    <source>
        <dbReference type="Pfam" id="PF13298"/>
    </source>
</evidence>
<dbReference type="AlphaFoldDB" id="A0A1G8EB79"/>
<name>A0A1G8EB79_PSEOR</name>
<protein>
    <submittedName>
        <fullName evidence="2">DNA ligase D, 3'-phosphoesterase domain-containing protein</fullName>
    </submittedName>
</protein>
<dbReference type="GO" id="GO:0016874">
    <property type="term" value="F:ligase activity"/>
    <property type="evidence" value="ECO:0007669"/>
    <property type="project" value="UniProtKB-KW"/>
</dbReference>
<keyword evidence="2" id="KW-0436">Ligase</keyword>
<keyword evidence="3" id="KW-1185">Reference proteome</keyword>
<dbReference type="Proteomes" id="UP000198967">
    <property type="component" value="Unassembled WGS sequence"/>
</dbReference>
<accession>A0A1G8EB79</accession>
<feature type="domain" description="DNA ligase D 3'-phosphoesterase" evidence="1">
    <location>
        <begin position="49"/>
        <end position="139"/>
    </location>
</feature>
<dbReference type="EMBL" id="FNBE01000033">
    <property type="protein sequence ID" value="SDH67141.1"/>
    <property type="molecule type" value="Genomic_DNA"/>
</dbReference>
<evidence type="ECO:0000313" key="3">
    <source>
        <dbReference type="Proteomes" id="UP000198967"/>
    </source>
</evidence>
<sequence>MSEEGTLIIPSGEHGAHEWATIGAVAEHDSAVPDADPDGVPARPAFVLHDHRRPRPHFDLRLEEDGVLRSWAVPRGLPDDPRHNRLAVPVADHALDHLDYTDEHKTVADTGWWEEHDRTDRRILFTLHGRTGSRRYALIHTGPDWLLHLVRDQPTADPG</sequence>
<organism evidence="2 3">
    <name type="scientific">Pseudonocardia oroxyli</name>
    <dbReference type="NCBI Taxonomy" id="366584"/>
    <lineage>
        <taxon>Bacteria</taxon>
        <taxon>Bacillati</taxon>
        <taxon>Actinomycetota</taxon>
        <taxon>Actinomycetes</taxon>
        <taxon>Pseudonocardiales</taxon>
        <taxon>Pseudonocardiaceae</taxon>
        <taxon>Pseudonocardia</taxon>
    </lineage>
</organism>
<dbReference type="STRING" id="366584.SAMN05216377_1336"/>
<dbReference type="PANTHER" id="PTHR39465:SF1">
    <property type="entry name" value="DNA LIGASE D 3'-PHOSPHOESTERASE DOMAIN-CONTAINING PROTEIN"/>
    <property type="match status" value="1"/>
</dbReference>
<dbReference type="PANTHER" id="PTHR39465">
    <property type="entry name" value="DNA LIGASE D, 3'-PHOSPHOESTERASE DOMAIN"/>
    <property type="match status" value="1"/>
</dbReference>
<proteinExistence type="predicted"/>
<gene>
    <name evidence="2" type="ORF">SAMN05216377_1336</name>
</gene>
<evidence type="ECO:0000313" key="2">
    <source>
        <dbReference type="EMBL" id="SDH67141.1"/>
    </source>
</evidence>
<dbReference type="Pfam" id="PF13298">
    <property type="entry name" value="LigD_N"/>
    <property type="match status" value="1"/>
</dbReference>
<reference evidence="2 3" key="1">
    <citation type="submission" date="2016-10" db="EMBL/GenBank/DDBJ databases">
        <authorList>
            <person name="de Groot N.N."/>
        </authorList>
    </citation>
    <scope>NUCLEOTIDE SEQUENCE [LARGE SCALE GENOMIC DNA]</scope>
    <source>
        <strain evidence="2 3">CGMCC 4.3143</strain>
    </source>
</reference>
<dbReference type="InterPro" id="IPR014144">
    <property type="entry name" value="LigD_PE_domain"/>
</dbReference>